<feature type="transmembrane region" description="Helical" evidence="7">
    <location>
        <begin position="117"/>
        <end position="138"/>
    </location>
</feature>
<gene>
    <name evidence="9" type="ORF">FTX54_003200</name>
</gene>
<proteinExistence type="inferred from homology"/>
<dbReference type="RefSeq" id="WP_147805080.1">
    <property type="nucleotide sequence ID" value="NZ_CP144914.1"/>
</dbReference>
<feature type="transmembrane region" description="Helical" evidence="7">
    <location>
        <begin position="31"/>
        <end position="51"/>
    </location>
</feature>
<feature type="transmembrane region" description="Helical" evidence="7">
    <location>
        <begin position="6"/>
        <end position="24"/>
    </location>
</feature>
<evidence type="ECO:0000256" key="2">
    <source>
        <dbReference type="ARBA" id="ARBA00008193"/>
    </source>
</evidence>
<dbReference type="AlphaFoldDB" id="A0A5C7FCW1"/>
<feature type="transmembrane region" description="Helical" evidence="7">
    <location>
        <begin position="92"/>
        <end position="111"/>
    </location>
</feature>
<feature type="domain" description="Glycine transporter" evidence="8">
    <location>
        <begin position="93"/>
        <end position="162"/>
    </location>
</feature>
<dbReference type="OrthoDB" id="9791874at2"/>
<feature type="transmembrane region" description="Helical" evidence="7">
    <location>
        <begin position="173"/>
        <end position="192"/>
    </location>
</feature>
<comment type="subcellular location">
    <subcellularLocation>
        <location evidence="1">Cell membrane</location>
        <topology evidence="1">Multi-pass membrane protein</topology>
    </subcellularLocation>
</comment>
<dbReference type="Proteomes" id="UP000321816">
    <property type="component" value="Chromosome"/>
</dbReference>
<evidence type="ECO:0000256" key="1">
    <source>
        <dbReference type="ARBA" id="ARBA00004651"/>
    </source>
</evidence>
<keyword evidence="4 7" id="KW-0812">Transmembrane</keyword>
<dbReference type="PANTHER" id="PTHR30506">
    <property type="entry name" value="INNER MEMBRANE PROTEIN"/>
    <property type="match status" value="1"/>
</dbReference>
<reference evidence="9 10" key="1">
    <citation type="submission" date="2024-01" db="EMBL/GenBank/DDBJ databases">
        <title>Complete Genome Sequence of Alkalicoccus halolimnae BZ-SZ-XJ29T, a Moderately Halophilic Bacterium Isolated from a Salt Lake.</title>
        <authorList>
            <person name="Zhao B."/>
        </authorList>
    </citation>
    <scope>NUCLEOTIDE SEQUENCE [LARGE SCALE GENOMIC DNA]</scope>
    <source>
        <strain evidence="9 10">BZ-SZ-XJ29</strain>
    </source>
</reference>
<feature type="domain" description="Glycine transporter" evidence="8">
    <location>
        <begin position="6"/>
        <end position="79"/>
    </location>
</feature>
<dbReference type="PANTHER" id="PTHR30506:SF3">
    <property type="entry name" value="UPF0126 INNER MEMBRANE PROTEIN YADS-RELATED"/>
    <property type="match status" value="1"/>
</dbReference>
<evidence type="ECO:0000313" key="10">
    <source>
        <dbReference type="Proteomes" id="UP000321816"/>
    </source>
</evidence>
<evidence type="ECO:0000259" key="8">
    <source>
        <dbReference type="Pfam" id="PF03458"/>
    </source>
</evidence>
<comment type="similarity">
    <text evidence="2">Belongs to the UPF0126 family.</text>
</comment>
<evidence type="ECO:0000313" key="9">
    <source>
        <dbReference type="EMBL" id="WWD80589.1"/>
    </source>
</evidence>
<evidence type="ECO:0000256" key="7">
    <source>
        <dbReference type="SAM" id="Phobius"/>
    </source>
</evidence>
<organism evidence="9 10">
    <name type="scientific">Alkalicoccus halolimnae</name>
    <dbReference type="NCBI Taxonomy" id="1667239"/>
    <lineage>
        <taxon>Bacteria</taxon>
        <taxon>Bacillati</taxon>
        <taxon>Bacillota</taxon>
        <taxon>Bacilli</taxon>
        <taxon>Bacillales</taxon>
        <taxon>Bacillaceae</taxon>
        <taxon>Alkalicoccus</taxon>
    </lineage>
</organism>
<name>A0A5C7FCW1_9BACI</name>
<dbReference type="GO" id="GO:0005886">
    <property type="term" value="C:plasma membrane"/>
    <property type="evidence" value="ECO:0007669"/>
    <property type="project" value="UniProtKB-SubCell"/>
</dbReference>
<accession>A0A5C7FCW1</accession>
<dbReference type="EMBL" id="CP144914">
    <property type="protein sequence ID" value="WWD80589.1"/>
    <property type="molecule type" value="Genomic_DNA"/>
</dbReference>
<feature type="transmembrane region" description="Helical" evidence="7">
    <location>
        <begin position="150"/>
        <end position="167"/>
    </location>
</feature>
<feature type="transmembrane region" description="Helical" evidence="7">
    <location>
        <begin position="63"/>
        <end position="80"/>
    </location>
</feature>
<evidence type="ECO:0000256" key="5">
    <source>
        <dbReference type="ARBA" id="ARBA00022989"/>
    </source>
</evidence>
<sequence length="203" mass="21904">MKVWETLNVIGTIAFALSGVNVALEERYDLMGVYILGFITAFGGGAVRNLLIGVPVSELWEQGALFTVAFLVMTFAFVFPRMVRWTLLRRGIFFDSIGLGAFSVQGALYAQSMGLPLSAAIAAAALTGTGGGMIRDVLAGRKPLFLQKEIYIAWTVIPGVVVGLGWLTSPLELLLVVAAVVTLRLCSVYYGWSLPSRLPERSI</sequence>
<dbReference type="KEGG" id="ahal:FTX54_003200"/>
<evidence type="ECO:0000256" key="6">
    <source>
        <dbReference type="ARBA" id="ARBA00023136"/>
    </source>
</evidence>
<dbReference type="InterPro" id="IPR005115">
    <property type="entry name" value="Gly_transporter"/>
</dbReference>
<evidence type="ECO:0000256" key="4">
    <source>
        <dbReference type="ARBA" id="ARBA00022692"/>
    </source>
</evidence>
<keyword evidence="10" id="KW-1185">Reference proteome</keyword>
<evidence type="ECO:0000256" key="3">
    <source>
        <dbReference type="ARBA" id="ARBA00022475"/>
    </source>
</evidence>
<protein>
    <submittedName>
        <fullName evidence="9">Trimeric intracellular cation channel family protein</fullName>
    </submittedName>
</protein>
<keyword evidence="3" id="KW-1003">Cell membrane</keyword>
<keyword evidence="6 7" id="KW-0472">Membrane</keyword>
<dbReference type="Pfam" id="PF03458">
    <property type="entry name" value="Gly_transporter"/>
    <property type="match status" value="2"/>
</dbReference>
<keyword evidence="5 7" id="KW-1133">Transmembrane helix</keyword>